<keyword evidence="2 3" id="KW-0808">Transferase</keyword>
<protein>
    <submittedName>
        <fullName evidence="3">3-oxoadipate CoA-transferase</fullName>
    </submittedName>
</protein>
<dbReference type="Pfam" id="PF01144">
    <property type="entry name" value="CoA_trans"/>
    <property type="match status" value="1"/>
</dbReference>
<gene>
    <name evidence="3" type="ORF">CEG14_20280</name>
</gene>
<organism evidence="3 4">
    <name type="scientific">Bordetella genomosp. 1</name>
    <dbReference type="NCBI Taxonomy" id="1395607"/>
    <lineage>
        <taxon>Bacteria</taxon>
        <taxon>Pseudomonadati</taxon>
        <taxon>Pseudomonadota</taxon>
        <taxon>Betaproteobacteria</taxon>
        <taxon>Burkholderiales</taxon>
        <taxon>Alcaligenaceae</taxon>
        <taxon>Bordetella</taxon>
    </lineage>
</organism>
<comment type="similarity">
    <text evidence="1">Belongs to the 3-oxoacid CoA-transferase subunit B family.</text>
</comment>
<comment type="caution">
    <text evidence="3">The sequence shown here is derived from an EMBL/GenBank/DDBJ whole genome shotgun (WGS) entry which is preliminary data.</text>
</comment>
<dbReference type="RefSeq" id="WP_094828177.1">
    <property type="nucleotide sequence ID" value="NZ_NEVL01000004.1"/>
</dbReference>
<accession>A0A261S8A4</accession>
<evidence type="ECO:0000313" key="4">
    <source>
        <dbReference type="Proteomes" id="UP000217005"/>
    </source>
</evidence>
<dbReference type="InterPro" id="IPR037171">
    <property type="entry name" value="NagB/RpiA_transferase-like"/>
</dbReference>
<dbReference type="GO" id="GO:0008410">
    <property type="term" value="F:CoA-transferase activity"/>
    <property type="evidence" value="ECO:0007669"/>
    <property type="project" value="InterPro"/>
</dbReference>
<dbReference type="PANTHER" id="PTHR13707:SF60">
    <property type="entry name" value="ACETATE COA-TRANSFERASE SUBUNIT ALPHA"/>
    <property type="match status" value="1"/>
</dbReference>
<proteinExistence type="inferred from homology"/>
<evidence type="ECO:0000313" key="3">
    <source>
        <dbReference type="EMBL" id="OZI33182.1"/>
    </source>
</evidence>
<dbReference type="EMBL" id="NEVL01000004">
    <property type="protein sequence ID" value="OZI33182.1"/>
    <property type="molecule type" value="Genomic_DNA"/>
</dbReference>
<name>A0A261S8A4_9BORD</name>
<dbReference type="OrthoDB" id="3369756at2"/>
<dbReference type="NCBIfam" id="TIGR02428">
    <property type="entry name" value="pcaJ_scoB_fam"/>
    <property type="match status" value="1"/>
</dbReference>
<evidence type="ECO:0000256" key="2">
    <source>
        <dbReference type="ARBA" id="ARBA00022679"/>
    </source>
</evidence>
<dbReference type="Proteomes" id="UP000217005">
    <property type="component" value="Unassembled WGS sequence"/>
</dbReference>
<reference evidence="3 4" key="1">
    <citation type="submission" date="2017-05" db="EMBL/GenBank/DDBJ databases">
        <title>Complete and WGS of Bordetella genogroups.</title>
        <authorList>
            <person name="Spilker T."/>
            <person name="LiPuma J."/>
        </authorList>
    </citation>
    <scope>NUCLEOTIDE SEQUENCE [LARGE SCALE GENOMIC DNA]</scope>
    <source>
        <strain evidence="3 4">AU17610</strain>
    </source>
</reference>
<dbReference type="SMART" id="SM00882">
    <property type="entry name" value="CoA_trans"/>
    <property type="match status" value="1"/>
</dbReference>
<dbReference type="AlphaFoldDB" id="A0A261S8A4"/>
<dbReference type="Gene3D" id="3.40.1080.10">
    <property type="entry name" value="Glutaconate Coenzyme A-transferase"/>
    <property type="match status" value="1"/>
</dbReference>
<dbReference type="InterPro" id="IPR012791">
    <property type="entry name" value="3-oxoacid_CoA-transf_B"/>
</dbReference>
<dbReference type="SUPFAM" id="SSF100950">
    <property type="entry name" value="NagB/RpiA/CoA transferase-like"/>
    <property type="match status" value="1"/>
</dbReference>
<evidence type="ECO:0000256" key="1">
    <source>
        <dbReference type="ARBA" id="ARBA00007047"/>
    </source>
</evidence>
<dbReference type="PANTHER" id="PTHR13707">
    <property type="entry name" value="KETOACID-COENZYME A TRANSFERASE"/>
    <property type="match status" value="1"/>
</dbReference>
<dbReference type="InterPro" id="IPR004165">
    <property type="entry name" value="CoA_trans_fam_I"/>
</dbReference>
<sequence>MIERFTRNEMARRAARDIPAGSYVNLGIGMPVMALDHWRPEDGITVHSENGILGMRARTADDPVDPDLTNASKTSVALAVGGSFFHHADSFAMMRGGHLDYCILGAYQVSERGDLANWSLGDTRLAAAVGGAMDLAVGAKRVHVLMEHTSRDGRPRLKRVCDLPLTGAACVDRVYTDLATLDVTPEGFVVRGMAPGLTRQALQDATEAPLQFALEVGDGG</sequence>